<feature type="transmembrane region" description="Helical" evidence="8">
    <location>
        <begin position="194"/>
        <end position="214"/>
    </location>
</feature>
<keyword evidence="4 8" id="KW-0812">Transmembrane</keyword>
<dbReference type="Proteomes" id="UP000319746">
    <property type="component" value="Unassembled WGS sequence"/>
</dbReference>
<name>A0A543AGE9_9MICC</name>
<evidence type="ECO:0000256" key="6">
    <source>
        <dbReference type="ARBA" id="ARBA00023136"/>
    </source>
</evidence>
<dbReference type="Pfam" id="PF07690">
    <property type="entry name" value="MFS_1"/>
    <property type="match status" value="1"/>
</dbReference>
<keyword evidence="2" id="KW-0813">Transport</keyword>
<feature type="region of interest" description="Disordered" evidence="7">
    <location>
        <begin position="435"/>
        <end position="462"/>
    </location>
</feature>
<accession>A0A543AGE9</accession>
<dbReference type="InterPro" id="IPR036259">
    <property type="entry name" value="MFS_trans_sf"/>
</dbReference>
<evidence type="ECO:0000259" key="9">
    <source>
        <dbReference type="PROSITE" id="PS50850"/>
    </source>
</evidence>
<gene>
    <name evidence="10" type="ORF">FB556_2148</name>
</gene>
<dbReference type="GO" id="GO:0005886">
    <property type="term" value="C:plasma membrane"/>
    <property type="evidence" value="ECO:0007669"/>
    <property type="project" value="UniProtKB-SubCell"/>
</dbReference>
<feature type="transmembrane region" description="Helical" evidence="8">
    <location>
        <begin position="406"/>
        <end position="428"/>
    </location>
</feature>
<feature type="domain" description="Major facilitator superfamily (MFS) profile" evidence="9">
    <location>
        <begin position="19"/>
        <end position="433"/>
    </location>
</feature>
<evidence type="ECO:0000313" key="11">
    <source>
        <dbReference type="Proteomes" id="UP000319746"/>
    </source>
</evidence>
<evidence type="ECO:0000256" key="7">
    <source>
        <dbReference type="SAM" id="MobiDB-lite"/>
    </source>
</evidence>
<feature type="transmembrane region" description="Helical" evidence="8">
    <location>
        <begin position="286"/>
        <end position="305"/>
    </location>
</feature>
<feature type="compositionally biased region" description="Polar residues" evidence="7">
    <location>
        <begin position="442"/>
        <end position="454"/>
    </location>
</feature>
<dbReference type="PROSITE" id="PS50850">
    <property type="entry name" value="MFS"/>
    <property type="match status" value="1"/>
</dbReference>
<feature type="transmembrane region" description="Helical" evidence="8">
    <location>
        <begin position="380"/>
        <end position="400"/>
    </location>
</feature>
<dbReference type="OrthoDB" id="8953821at2"/>
<feature type="transmembrane region" description="Helical" evidence="8">
    <location>
        <begin position="317"/>
        <end position="335"/>
    </location>
</feature>
<feature type="transmembrane region" description="Helical" evidence="8">
    <location>
        <begin position="119"/>
        <end position="138"/>
    </location>
</feature>
<dbReference type="GO" id="GO:0022857">
    <property type="term" value="F:transmembrane transporter activity"/>
    <property type="evidence" value="ECO:0007669"/>
    <property type="project" value="InterPro"/>
</dbReference>
<keyword evidence="11" id="KW-1185">Reference proteome</keyword>
<dbReference type="RefSeq" id="WP_141867412.1">
    <property type="nucleotide sequence ID" value="NZ_BAABAN010000001.1"/>
</dbReference>
<evidence type="ECO:0000256" key="8">
    <source>
        <dbReference type="SAM" id="Phobius"/>
    </source>
</evidence>
<dbReference type="InterPro" id="IPR005829">
    <property type="entry name" value="Sugar_transporter_CS"/>
</dbReference>
<dbReference type="PANTHER" id="PTHR43045:SF1">
    <property type="entry name" value="SHIKIMATE TRANSPORTER"/>
    <property type="match status" value="1"/>
</dbReference>
<reference evidence="10 11" key="1">
    <citation type="submission" date="2019-06" db="EMBL/GenBank/DDBJ databases">
        <title>Sequencing the genomes of 1000 actinobacteria strains.</title>
        <authorList>
            <person name="Klenk H.-P."/>
        </authorList>
    </citation>
    <scope>NUCLEOTIDE SEQUENCE [LARGE SCALE GENOMIC DNA]</scope>
    <source>
        <strain evidence="10 11">DSM 24083</strain>
    </source>
</reference>
<dbReference type="CDD" id="cd17369">
    <property type="entry name" value="MFS_ShiA_like"/>
    <property type="match status" value="1"/>
</dbReference>
<sequence>MTTLSNPAKRPLTRDQRRVLGATLVGTTVEWYDFFIYANAAAIIFASQYFAPVGEENPQLAQLLAYASVGISFLFRPLGAVLAGWIGDKYGRRMVLMVTLGLMGVATTLIGFLPTYATIGVWAPVMLIVLRILQGVSAGGEWGGAALMAVEHAPTPRRGLFGAYPQIGVPLGMLLASAILGLFSLILTPEQFQAWGWRVPFLVSFVLIFVGYYIRRKVAETPVFQELRANAAQSKTPLRQLFQDDWKTIIKAALSFAGNNAAGYMVTGGFVLGYVTTTHGVSQTSMLTLVSVAAACWIVSTLFGGVLSDRIGRRPTYLIGFGFQLVWAIPMFLMIGTGNMFLIIFAVLVFTLPIGLTYGPQSAMYSEMFPSRTRLSGVSISYALGAILGGAFAPTIAQSLVGSTGWIGSVGVYLAIMAVVSGIAVLTIKEPRGTPLTPEQEAAQNEQPNLVSNAEHQKTAML</sequence>
<feature type="transmembrane region" description="Helical" evidence="8">
    <location>
        <begin position="341"/>
        <end position="359"/>
    </location>
</feature>
<evidence type="ECO:0000256" key="2">
    <source>
        <dbReference type="ARBA" id="ARBA00022448"/>
    </source>
</evidence>
<protein>
    <submittedName>
        <fullName evidence="10">Putative MFS family arabinose efflux permease</fullName>
    </submittedName>
</protein>
<evidence type="ECO:0000256" key="4">
    <source>
        <dbReference type="ARBA" id="ARBA00022692"/>
    </source>
</evidence>
<evidence type="ECO:0000256" key="5">
    <source>
        <dbReference type="ARBA" id="ARBA00022989"/>
    </source>
</evidence>
<feature type="transmembrane region" description="Helical" evidence="8">
    <location>
        <begin position="249"/>
        <end position="274"/>
    </location>
</feature>
<dbReference type="InterPro" id="IPR020846">
    <property type="entry name" value="MFS_dom"/>
</dbReference>
<dbReference type="AlphaFoldDB" id="A0A543AGE9"/>
<evidence type="ECO:0000256" key="3">
    <source>
        <dbReference type="ARBA" id="ARBA00022475"/>
    </source>
</evidence>
<proteinExistence type="predicted"/>
<comment type="subcellular location">
    <subcellularLocation>
        <location evidence="1">Cell membrane</location>
        <topology evidence="1">Multi-pass membrane protein</topology>
    </subcellularLocation>
</comment>
<dbReference type="InterPro" id="IPR011701">
    <property type="entry name" value="MFS"/>
</dbReference>
<keyword evidence="5 8" id="KW-1133">Transmembrane helix</keyword>
<comment type="caution">
    <text evidence="10">The sequence shown here is derived from an EMBL/GenBank/DDBJ whole genome shotgun (WGS) entry which is preliminary data.</text>
</comment>
<dbReference type="PROSITE" id="PS00216">
    <property type="entry name" value="SUGAR_TRANSPORT_1"/>
    <property type="match status" value="1"/>
</dbReference>
<evidence type="ECO:0000256" key="1">
    <source>
        <dbReference type="ARBA" id="ARBA00004651"/>
    </source>
</evidence>
<dbReference type="EMBL" id="VFOU01000003">
    <property type="protein sequence ID" value="TQL71658.1"/>
    <property type="molecule type" value="Genomic_DNA"/>
</dbReference>
<dbReference type="Gene3D" id="1.20.1250.20">
    <property type="entry name" value="MFS general substrate transporter like domains"/>
    <property type="match status" value="2"/>
</dbReference>
<feature type="transmembrane region" description="Helical" evidence="8">
    <location>
        <begin position="63"/>
        <end position="87"/>
    </location>
</feature>
<evidence type="ECO:0000313" key="10">
    <source>
        <dbReference type="EMBL" id="TQL71658.1"/>
    </source>
</evidence>
<dbReference type="PANTHER" id="PTHR43045">
    <property type="entry name" value="SHIKIMATE TRANSPORTER"/>
    <property type="match status" value="1"/>
</dbReference>
<keyword evidence="3" id="KW-1003">Cell membrane</keyword>
<keyword evidence="6 8" id="KW-0472">Membrane</keyword>
<dbReference type="SUPFAM" id="SSF103473">
    <property type="entry name" value="MFS general substrate transporter"/>
    <property type="match status" value="1"/>
</dbReference>
<feature type="transmembrane region" description="Helical" evidence="8">
    <location>
        <begin position="94"/>
        <end position="113"/>
    </location>
</feature>
<organism evidence="10 11">
    <name type="scientific">Enteractinococcus coprophilus</name>
    <dbReference type="NCBI Taxonomy" id="1027633"/>
    <lineage>
        <taxon>Bacteria</taxon>
        <taxon>Bacillati</taxon>
        <taxon>Actinomycetota</taxon>
        <taxon>Actinomycetes</taxon>
        <taxon>Micrococcales</taxon>
        <taxon>Micrococcaceae</taxon>
    </lineage>
</organism>
<feature type="transmembrane region" description="Helical" evidence="8">
    <location>
        <begin position="167"/>
        <end position="188"/>
    </location>
</feature>